<sequence length="504" mass="55847">MRKLFFLLVFLLIIPVAQIESQQIPVQIQLPRINPNQTDRPVISLELLDKRIEVEKERNITIVVKNIGNKTAKEVIVDLYPSIFLSLSETRFVLRNITPNSSKSFVTKAKISKYASTPVEIWARLTYWDGEGNVYTDYVQLSIEPAIPGLPDIRIIPSGSSLSPDRVQKVSFRVMNLGGRAHNITIYLQIPGNMGAIIGQGMLKIDELERGESRELSVDVFVSPNAYGAFVMNAAISWQDYRNFTFYGAQSFGYKVMGEPVIGVITYSTYPDKVLPGDKRVRLVLVITNVGNYIARDLWVNLSLPNGMRPSFGGSDTFRIPALLPNSQVQASYQLDVDDEVKPGNYRIDVVTSGAGNTSIYLTVFGKADPCVLNVSSIPRASPGSRGVKLNVLIKNNGSADAEDARLEVISPYLTGTTSVAVGNIPQNGSKSVIMEVDVSEYAPSGYIPLEFHITWSQDSRTISKVVTAQLSLEERRSNSYLYSIPIVLLVISLIVILRKRIRP</sequence>
<gene>
    <name evidence="2" type="ORF">D6D85_00070</name>
</gene>
<dbReference type="AlphaFoldDB" id="A0A429GZ72"/>
<evidence type="ECO:0000313" key="2">
    <source>
        <dbReference type="EMBL" id="RSN79127.1"/>
    </source>
</evidence>
<evidence type="ECO:0000313" key="3">
    <source>
        <dbReference type="Proteomes" id="UP000277582"/>
    </source>
</evidence>
<name>A0A429GZ72_9CREN</name>
<keyword evidence="1" id="KW-1133">Transmembrane helix</keyword>
<reference evidence="2 3" key="1">
    <citation type="submission" date="2018-10" db="EMBL/GenBank/DDBJ databases">
        <title>Co-occurring genomic capacity for anaerobic methane metabolism and dissimilatory sulfite reduction discovered in the Korarchaeota.</title>
        <authorList>
            <person name="Mckay L.J."/>
            <person name="Dlakic M."/>
            <person name="Fields M.W."/>
            <person name="Delmont T.O."/>
            <person name="Eren A.M."/>
            <person name="Jay Z.J."/>
            <person name="Klingelsmith K.B."/>
            <person name="Rusch D.B."/>
            <person name="Inskeep W.P."/>
        </authorList>
    </citation>
    <scope>NUCLEOTIDE SEQUENCE [LARGE SCALE GENOMIC DNA]</scope>
    <source>
        <strain evidence="2 3">MDKW</strain>
    </source>
</reference>
<organism evidence="2 3">
    <name type="scientific">Candidatus Methanodesulfokora washburnensis</name>
    <dbReference type="NCBI Taxonomy" id="2478471"/>
    <lineage>
        <taxon>Archaea</taxon>
        <taxon>Thermoproteota</taxon>
        <taxon>Candidatus Korarchaeia</taxon>
        <taxon>Candidatus Korarchaeia incertae sedis</taxon>
        <taxon>Candidatus Methanodesulfokora</taxon>
    </lineage>
</organism>
<keyword evidence="3" id="KW-1185">Reference proteome</keyword>
<dbReference type="RefSeq" id="WP_125669999.1">
    <property type="nucleotide sequence ID" value="NZ_RCOS01000001.1"/>
</dbReference>
<protein>
    <recommendedName>
        <fullName evidence="4">CARDB domain-containing protein</fullName>
    </recommendedName>
</protein>
<feature type="transmembrane region" description="Helical" evidence="1">
    <location>
        <begin position="480"/>
        <end position="498"/>
    </location>
</feature>
<dbReference type="PANTHER" id="PTHR35902:SF3">
    <property type="entry name" value="NPCBM-ASSOCIATED, NEW3 DOMAIN OF ALPHA-GALACTOSIDASE"/>
    <property type="match status" value="1"/>
</dbReference>
<evidence type="ECO:0008006" key="4">
    <source>
        <dbReference type="Google" id="ProtNLM"/>
    </source>
</evidence>
<dbReference type="EMBL" id="RCOS01000001">
    <property type="protein sequence ID" value="RSN79127.1"/>
    <property type="molecule type" value="Genomic_DNA"/>
</dbReference>
<dbReference type="OrthoDB" id="56770at2157"/>
<dbReference type="PANTHER" id="PTHR35902">
    <property type="entry name" value="S-LAYER DOMAIN-LIKE PROTEIN-RELATED"/>
    <property type="match status" value="1"/>
</dbReference>
<comment type="caution">
    <text evidence="2">The sequence shown here is derived from an EMBL/GenBank/DDBJ whole genome shotgun (WGS) entry which is preliminary data.</text>
</comment>
<dbReference type="Proteomes" id="UP000277582">
    <property type="component" value="Unassembled WGS sequence"/>
</dbReference>
<keyword evidence="1" id="KW-0472">Membrane</keyword>
<accession>A0A429GZ72</accession>
<keyword evidence="1" id="KW-0812">Transmembrane</keyword>
<evidence type="ECO:0000256" key="1">
    <source>
        <dbReference type="SAM" id="Phobius"/>
    </source>
</evidence>
<proteinExistence type="predicted"/>